<protein>
    <submittedName>
        <fullName evidence="2">Uncharacterized protein</fullName>
    </submittedName>
</protein>
<feature type="compositionally biased region" description="Gly residues" evidence="1">
    <location>
        <begin position="486"/>
        <end position="498"/>
    </location>
</feature>
<reference evidence="2" key="1">
    <citation type="submission" date="2014-11" db="EMBL/GenBank/DDBJ databases">
        <authorList>
            <person name="Otto D Thomas"/>
            <person name="Naeem Raeece"/>
        </authorList>
    </citation>
    <scope>NUCLEOTIDE SEQUENCE</scope>
</reference>
<feature type="compositionally biased region" description="Basic and acidic residues" evidence="1">
    <location>
        <begin position="422"/>
        <end position="442"/>
    </location>
</feature>
<dbReference type="VEuPathDB" id="CryptoDB:Cvel_26062"/>
<feature type="region of interest" description="Disordered" evidence="1">
    <location>
        <begin position="391"/>
        <end position="504"/>
    </location>
</feature>
<evidence type="ECO:0000256" key="1">
    <source>
        <dbReference type="SAM" id="MobiDB-lite"/>
    </source>
</evidence>
<dbReference type="EMBL" id="CDMZ01002247">
    <property type="protein sequence ID" value="CEM41509.1"/>
    <property type="molecule type" value="Genomic_DNA"/>
</dbReference>
<organism evidence="2">
    <name type="scientific">Chromera velia CCMP2878</name>
    <dbReference type="NCBI Taxonomy" id="1169474"/>
    <lineage>
        <taxon>Eukaryota</taxon>
        <taxon>Sar</taxon>
        <taxon>Alveolata</taxon>
        <taxon>Colpodellida</taxon>
        <taxon>Chromeraceae</taxon>
        <taxon>Chromera</taxon>
    </lineage>
</organism>
<name>A0A0G4HBY0_9ALVE</name>
<feature type="region of interest" description="Disordered" evidence="1">
    <location>
        <begin position="291"/>
        <end position="313"/>
    </location>
</feature>
<dbReference type="AlphaFoldDB" id="A0A0G4HBY0"/>
<dbReference type="PhylomeDB" id="A0A0G4HBY0"/>
<sequence length="504" mass="53121">MSSSRTFPFSSEISKLGWSVSGHPQVSVIPELKQLGKNPADNTDISKVAWALSIWATCLRGRQAGEEDGSAVSIAKEAAKALSKKGKDFLTSVDTAHVSGLKGFAAANEVRFVNVFMHSTKLRGECQSSDNNCRKKGPLHFVIGLDSKQVELFRAPTVAGAGTAASSPRSGDSDSHRPDKKVHAFFRQALVNLVNEYPDSPSLNLSVGRANDGRVKSLILFHPTDTESGDNLFQPDADSLAHLEQWAENLKKDGGSLARLSFEICMNDVEGSVEERVADFVKKVRTVLSKPPSAANTSTLPTPPGSDPNNSSDITFILDPDSLCRIACCGREVREGSEAAGIVEMIRSWGHVMVFGGGVEQYGGRKGKNLKGPSAAALPASAAAAASSAAPAVPPSSSVFRNPGTAPLLGGGTFVSTTASMECEKRKEREDVEKDGGQRDDMEGAEGASSFADPNAWSFTDEGQAASRERFCGKRSHHVDEPSQSVGGGAAAQGGVGGEDGEEE</sequence>
<proteinExistence type="predicted"/>
<evidence type="ECO:0000313" key="2">
    <source>
        <dbReference type="EMBL" id="CEM41509.1"/>
    </source>
</evidence>
<gene>
    <name evidence="2" type="ORF">Cvel_26062</name>
</gene>
<accession>A0A0G4HBY0</accession>